<keyword evidence="2" id="KW-1185">Reference proteome</keyword>
<dbReference type="Proteomes" id="UP000013909">
    <property type="component" value="Unassembled WGS sequence"/>
</dbReference>
<comment type="caution">
    <text evidence="1">The sequence shown here is derived from an EMBL/GenBank/DDBJ whole genome shotgun (WGS) entry which is preliminary data.</text>
</comment>
<dbReference type="AlphaFoldDB" id="R7ZM28"/>
<evidence type="ECO:0000313" key="2">
    <source>
        <dbReference type="Proteomes" id="UP000013909"/>
    </source>
</evidence>
<dbReference type="RefSeq" id="WP_010856411.1">
    <property type="nucleotide sequence ID" value="NZ_AQHR01000110.1"/>
</dbReference>
<gene>
    <name evidence="1" type="ORF">ADIS_4298</name>
</gene>
<protein>
    <submittedName>
        <fullName evidence="1">Uncharacterized protein</fullName>
    </submittedName>
</protein>
<evidence type="ECO:0000313" key="1">
    <source>
        <dbReference type="EMBL" id="EON75127.1"/>
    </source>
</evidence>
<organism evidence="1 2">
    <name type="scientific">Lunatimonas lonarensis</name>
    <dbReference type="NCBI Taxonomy" id="1232681"/>
    <lineage>
        <taxon>Bacteria</taxon>
        <taxon>Pseudomonadati</taxon>
        <taxon>Bacteroidota</taxon>
        <taxon>Cytophagia</taxon>
        <taxon>Cytophagales</taxon>
        <taxon>Cyclobacteriaceae</taxon>
    </lineage>
</organism>
<dbReference type="EMBL" id="AQHR01000110">
    <property type="protein sequence ID" value="EON75127.1"/>
    <property type="molecule type" value="Genomic_DNA"/>
</dbReference>
<reference evidence="1 2" key="1">
    <citation type="submission" date="2013-02" db="EMBL/GenBank/DDBJ databases">
        <title>A novel strain isolated from Lonar lake, Maharashtra, India.</title>
        <authorList>
            <person name="Singh A."/>
        </authorList>
    </citation>
    <scope>NUCLEOTIDE SEQUENCE [LARGE SCALE GENOMIC DNA]</scope>
    <source>
        <strain evidence="1 2">AK24</strain>
    </source>
</reference>
<proteinExistence type="predicted"/>
<accession>R7ZM28</accession>
<sequence>MDFSEKTIKKATPLNQPLGSIFGKLSFTARILPDAPCAGIFIFIFNAHQEL</sequence>
<dbReference type="STRING" id="1232681.ADIS_4298"/>
<name>R7ZM28_9BACT</name>